<feature type="transmembrane region" description="Helical" evidence="6">
    <location>
        <begin position="333"/>
        <end position="354"/>
    </location>
</feature>
<gene>
    <name evidence="8" type="ORF">WT57_02765</name>
</gene>
<reference evidence="8 9" key="1">
    <citation type="submission" date="2015-11" db="EMBL/GenBank/DDBJ databases">
        <title>Expanding the genomic diversity of Burkholderia species for the development of highly accurate diagnostics.</title>
        <authorList>
            <person name="Sahl J."/>
            <person name="Keim P."/>
            <person name="Wagner D."/>
        </authorList>
    </citation>
    <scope>NUCLEOTIDE SEQUENCE [LARGE SCALE GENOMIC DNA]</scope>
    <source>
        <strain evidence="8 9">MSMB574WGS</strain>
    </source>
</reference>
<evidence type="ECO:0000256" key="1">
    <source>
        <dbReference type="ARBA" id="ARBA00004141"/>
    </source>
</evidence>
<dbReference type="Proteomes" id="UP000061512">
    <property type="component" value="Unassembled WGS sequence"/>
</dbReference>
<evidence type="ECO:0000313" key="9">
    <source>
        <dbReference type="Proteomes" id="UP000061512"/>
    </source>
</evidence>
<feature type="transmembrane region" description="Helical" evidence="6">
    <location>
        <begin position="83"/>
        <end position="102"/>
    </location>
</feature>
<feature type="transmembrane region" description="Helical" evidence="6">
    <location>
        <begin position="141"/>
        <end position="165"/>
    </location>
</feature>
<keyword evidence="3 6" id="KW-0812">Transmembrane</keyword>
<dbReference type="GO" id="GO:0016020">
    <property type="term" value="C:membrane"/>
    <property type="evidence" value="ECO:0007669"/>
    <property type="project" value="UniProtKB-SubCell"/>
</dbReference>
<evidence type="ECO:0000313" key="8">
    <source>
        <dbReference type="EMBL" id="KWF60978.1"/>
    </source>
</evidence>
<sequence>MQSESEEQLISTVAGKLRWILLTMMFVAFMDRTNISFVAAYMNKDIGLSASQFGIGASLFFVGYFLFEVPSNLIMVKVGARRWLARIMITWGLVSACSAFIAGPHTYYAGRFLLGVAEAGFIPGVMLYLSYWSPQRYLGKFTAWFLLIVPVSASITALITGVLLGLDQTLGLAGWRWAFLLEGIPAIFIGCLLLRYLAETPADARWLSNLQKTKLMALIAEGQREERGHPQGMMRDALRSPLVWVFGIAYFFLNIALGAQTWFPLAMHSFHLARSTEIIAIAVPSALASVTMMLWARRSDRRNERVWHVVVPSAVSAAAWFACARMVQDPIALLVLITVAYASMYAALVVFWTMPTRFLSPAARPAGLAIITALGLPGSMLSLSLGGHLRDTVGSFAPCFALAAGGQFLCGLIALALIFAPFNKSLRVIA</sequence>
<comment type="caution">
    <text evidence="8">The sequence shown here is derived from an EMBL/GenBank/DDBJ whole genome shotgun (WGS) entry which is preliminary data.</text>
</comment>
<protein>
    <recommendedName>
        <fullName evidence="7">Major facilitator superfamily (MFS) profile domain-containing protein</fullName>
    </recommendedName>
</protein>
<dbReference type="EMBL" id="LPJX01000055">
    <property type="protein sequence ID" value="KWF60978.1"/>
    <property type="molecule type" value="Genomic_DNA"/>
</dbReference>
<name>A0A132EWF8_9BURK</name>
<evidence type="ECO:0000256" key="2">
    <source>
        <dbReference type="ARBA" id="ARBA00022448"/>
    </source>
</evidence>
<feature type="transmembrane region" description="Helical" evidence="6">
    <location>
        <begin position="108"/>
        <end position="129"/>
    </location>
</feature>
<dbReference type="CDD" id="cd17319">
    <property type="entry name" value="MFS_ExuT_GudP_like"/>
    <property type="match status" value="1"/>
</dbReference>
<dbReference type="PANTHER" id="PTHR43791">
    <property type="entry name" value="PERMEASE-RELATED"/>
    <property type="match status" value="1"/>
</dbReference>
<dbReference type="InterPro" id="IPR011701">
    <property type="entry name" value="MFS"/>
</dbReference>
<feature type="transmembrane region" description="Helical" evidence="6">
    <location>
        <begin position="48"/>
        <end position="67"/>
    </location>
</feature>
<feature type="transmembrane region" description="Helical" evidence="6">
    <location>
        <begin position="278"/>
        <end position="295"/>
    </location>
</feature>
<feature type="transmembrane region" description="Helical" evidence="6">
    <location>
        <begin position="366"/>
        <end position="389"/>
    </location>
</feature>
<dbReference type="FunFam" id="1.20.1250.20:FF:000018">
    <property type="entry name" value="MFS transporter permease"/>
    <property type="match status" value="1"/>
</dbReference>
<keyword evidence="5 6" id="KW-0472">Membrane</keyword>
<feature type="domain" description="Major facilitator superfamily (MFS) profile" evidence="7">
    <location>
        <begin position="17"/>
        <end position="422"/>
    </location>
</feature>
<feature type="transmembrane region" description="Helical" evidence="6">
    <location>
        <begin position="177"/>
        <end position="198"/>
    </location>
</feature>
<dbReference type="RefSeq" id="WP_060299943.1">
    <property type="nucleotide sequence ID" value="NZ_LPJX01000055.1"/>
</dbReference>
<organism evidence="8 9">
    <name type="scientific">Burkholderia pseudomultivorans</name>
    <dbReference type="NCBI Taxonomy" id="1207504"/>
    <lineage>
        <taxon>Bacteria</taxon>
        <taxon>Pseudomonadati</taxon>
        <taxon>Pseudomonadota</taxon>
        <taxon>Betaproteobacteria</taxon>
        <taxon>Burkholderiales</taxon>
        <taxon>Burkholderiaceae</taxon>
        <taxon>Burkholderia</taxon>
        <taxon>Burkholderia cepacia complex</taxon>
    </lineage>
</organism>
<keyword evidence="2" id="KW-0813">Transport</keyword>
<dbReference type="SUPFAM" id="SSF103473">
    <property type="entry name" value="MFS general substrate transporter"/>
    <property type="match status" value="1"/>
</dbReference>
<dbReference type="InterPro" id="IPR020846">
    <property type="entry name" value="MFS_dom"/>
</dbReference>
<feature type="transmembrane region" description="Helical" evidence="6">
    <location>
        <begin position="395"/>
        <end position="420"/>
    </location>
</feature>
<dbReference type="PANTHER" id="PTHR43791:SF36">
    <property type="entry name" value="TRANSPORTER, PUTATIVE (AFU_ORTHOLOGUE AFUA_6G08340)-RELATED"/>
    <property type="match status" value="1"/>
</dbReference>
<dbReference type="AlphaFoldDB" id="A0A132EWF8"/>
<evidence type="ECO:0000256" key="5">
    <source>
        <dbReference type="ARBA" id="ARBA00023136"/>
    </source>
</evidence>
<dbReference type="PROSITE" id="PS50850">
    <property type="entry name" value="MFS"/>
    <property type="match status" value="1"/>
</dbReference>
<dbReference type="GO" id="GO:0022857">
    <property type="term" value="F:transmembrane transporter activity"/>
    <property type="evidence" value="ECO:0007669"/>
    <property type="project" value="InterPro"/>
</dbReference>
<keyword evidence="4 6" id="KW-1133">Transmembrane helix</keyword>
<feature type="transmembrane region" description="Helical" evidence="6">
    <location>
        <begin position="242"/>
        <end position="263"/>
    </location>
</feature>
<evidence type="ECO:0000256" key="6">
    <source>
        <dbReference type="SAM" id="Phobius"/>
    </source>
</evidence>
<evidence type="ECO:0000256" key="4">
    <source>
        <dbReference type="ARBA" id="ARBA00022989"/>
    </source>
</evidence>
<dbReference type="InterPro" id="IPR036259">
    <property type="entry name" value="MFS_trans_sf"/>
</dbReference>
<dbReference type="Gene3D" id="1.20.1250.20">
    <property type="entry name" value="MFS general substrate transporter like domains"/>
    <property type="match status" value="2"/>
</dbReference>
<evidence type="ECO:0000259" key="7">
    <source>
        <dbReference type="PROSITE" id="PS50850"/>
    </source>
</evidence>
<evidence type="ECO:0000256" key="3">
    <source>
        <dbReference type="ARBA" id="ARBA00022692"/>
    </source>
</evidence>
<accession>A0A132EWF8</accession>
<proteinExistence type="predicted"/>
<feature type="transmembrane region" description="Helical" evidence="6">
    <location>
        <begin position="20"/>
        <end position="42"/>
    </location>
</feature>
<dbReference type="Pfam" id="PF07690">
    <property type="entry name" value="MFS_1"/>
    <property type="match status" value="1"/>
</dbReference>
<comment type="subcellular location">
    <subcellularLocation>
        <location evidence="1">Membrane</location>
        <topology evidence="1">Multi-pass membrane protein</topology>
    </subcellularLocation>
</comment>